<dbReference type="InterPro" id="IPR037138">
    <property type="entry name" value="His_deacetylse_dom_sf"/>
</dbReference>
<keyword evidence="9 13" id="KW-0805">Transcription regulation</keyword>
<evidence type="ECO:0000256" key="17">
    <source>
        <dbReference type="SAM" id="MobiDB-lite"/>
    </source>
</evidence>
<evidence type="ECO:0000256" key="9">
    <source>
        <dbReference type="ARBA" id="ARBA00023015"/>
    </source>
</evidence>
<dbReference type="Gene3D" id="6.10.250.1550">
    <property type="match status" value="1"/>
</dbReference>
<dbReference type="InterPro" id="IPR023801">
    <property type="entry name" value="His_deacetylse_dom"/>
</dbReference>
<evidence type="ECO:0000256" key="6">
    <source>
        <dbReference type="ARBA" id="ARBA00022801"/>
    </source>
</evidence>
<comment type="function">
    <text evidence="13">Responsible for the deacetylation of lysine residues on the N-terminal part of the core histones (H2A, H2B, H3 and H4). Histone deacetylation gives a tag for epigenetic repression and plays an important role in transcriptional regulation, cell cycle progression and developmental events.</text>
</comment>
<dbReference type="Gene3D" id="3.40.800.20">
    <property type="entry name" value="Histone deacetylase domain"/>
    <property type="match status" value="1"/>
</dbReference>
<dbReference type="PIRSF" id="PIRSF037911">
    <property type="entry name" value="HDAC_II_euk"/>
    <property type="match status" value="1"/>
</dbReference>
<evidence type="ECO:0000259" key="19">
    <source>
        <dbReference type="Pfam" id="PF12203"/>
    </source>
</evidence>
<accession>A0A8C2QGX8</accession>
<keyword evidence="8 13" id="KW-0156">Chromatin regulator</keyword>
<dbReference type="InterPro" id="IPR000286">
    <property type="entry name" value="HDACs"/>
</dbReference>
<dbReference type="Pfam" id="PF12203">
    <property type="entry name" value="HDAC4_Gln"/>
    <property type="match status" value="1"/>
</dbReference>
<keyword evidence="5 15" id="KW-0479">Metal-binding</keyword>
<evidence type="ECO:0000313" key="21">
    <source>
        <dbReference type="Proteomes" id="UP000694386"/>
    </source>
</evidence>
<evidence type="ECO:0000256" key="15">
    <source>
        <dbReference type="PIRSR" id="PIRSR037911-2"/>
    </source>
</evidence>
<dbReference type="GO" id="GO:0141221">
    <property type="term" value="F:histone deacetylase activity, hydrolytic mechanism"/>
    <property type="evidence" value="ECO:0007669"/>
    <property type="project" value="UniProtKB-EC"/>
</dbReference>
<dbReference type="PANTHER" id="PTHR45364">
    <property type="entry name" value="HISTONE DEACETYLASE 9-RELATED"/>
    <property type="match status" value="1"/>
</dbReference>
<evidence type="ECO:0000256" key="16">
    <source>
        <dbReference type="PIRSR" id="PIRSR037911-3"/>
    </source>
</evidence>
<evidence type="ECO:0000256" key="12">
    <source>
        <dbReference type="ARBA" id="ARBA00048287"/>
    </source>
</evidence>
<dbReference type="FunFam" id="3.40.800.20:FF:000002">
    <property type="entry name" value="Histone deacetylase"/>
    <property type="match status" value="1"/>
</dbReference>
<dbReference type="Ensembl" id="ENSCGRT00001015087.1">
    <property type="protein sequence ID" value="ENSCGRP00001010860.1"/>
    <property type="gene ID" value="ENSCGRG00001012600.1"/>
</dbReference>
<dbReference type="AlphaFoldDB" id="A0A8C2QGX8"/>
<evidence type="ECO:0000256" key="4">
    <source>
        <dbReference type="ARBA" id="ARBA00022491"/>
    </source>
</evidence>
<dbReference type="GeneTree" id="ENSGT00940000160307"/>
<feature type="compositionally biased region" description="Polar residues" evidence="17">
    <location>
        <begin position="185"/>
        <end position="199"/>
    </location>
</feature>
<keyword evidence="10 13" id="KW-0804">Transcription</keyword>
<dbReference type="InterPro" id="IPR023696">
    <property type="entry name" value="Ureohydrolase_dom_sf"/>
</dbReference>
<comment type="catalytic activity">
    <reaction evidence="12 13">
        <text>N(6)-acetyl-L-lysyl-[histone] + H2O = L-lysyl-[histone] + acetate</text>
        <dbReference type="Rhea" id="RHEA:58196"/>
        <dbReference type="Rhea" id="RHEA-COMP:9845"/>
        <dbReference type="Rhea" id="RHEA-COMP:11338"/>
        <dbReference type="ChEBI" id="CHEBI:15377"/>
        <dbReference type="ChEBI" id="CHEBI:29969"/>
        <dbReference type="ChEBI" id="CHEBI:30089"/>
        <dbReference type="ChEBI" id="CHEBI:61930"/>
        <dbReference type="EC" id="3.5.1.98"/>
    </reaction>
</comment>
<protein>
    <recommendedName>
        <fullName evidence="3 13">Histone deacetylase</fullName>
        <ecNumber evidence="3 13">3.5.1.98</ecNumber>
    </recommendedName>
</protein>
<feature type="site" description="Contributes to catalysis" evidence="16">
    <location>
        <position position="868"/>
    </location>
</feature>
<reference evidence="20" key="2">
    <citation type="submission" date="2025-09" db="UniProtKB">
        <authorList>
            <consortium name="Ensembl"/>
        </authorList>
    </citation>
    <scope>IDENTIFICATION</scope>
</reference>
<keyword evidence="7 15" id="KW-0862">Zinc</keyword>
<evidence type="ECO:0000256" key="1">
    <source>
        <dbReference type="ARBA" id="ARBA00004123"/>
    </source>
</evidence>
<dbReference type="PANTHER" id="PTHR45364:SF11">
    <property type="entry name" value="HISTONE DEACETYLASE 9"/>
    <property type="match status" value="1"/>
</dbReference>
<dbReference type="CDD" id="cd11681">
    <property type="entry name" value="HDAC_classIIa"/>
    <property type="match status" value="1"/>
</dbReference>
<evidence type="ECO:0000313" key="20">
    <source>
        <dbReference type="Ensembl" id="ENSCGRP00001010860.1"/>
    </source>
</evidence>
<dbReference type="EC" id="3.5.1.98" evidence="3 13"/>
<name>A0A8C2QGX8_CRIGR</name>
<feature type="binding site" evidence="15">
    <location>
        <position position="566"/>
    </location>
    <ligand>
        <name>Zn(2+)</name>
        <dbReference type="ChEBI" id="CHEBI:29105"/>
    </ligand>
</feature>
<dbReference type="PRINTS" id="PR01270">
    <property type="entry name" value="HDASUPER"/>
</dbReference>
<evidence type="ECO:0000256" key="5">
    <source>
        <dbReference type="ARBA" id="ARBA00022723"/>
    </source>
</evidence>
<keyword evidence="6 13" id="KW-0378">Hydrolase</keyword>
<dbReference type="CDD" id="cd10163">
    <property type="entry name" value="ClassIIa_HDAC9_Gln-rich-N"/>
    <property type="match status" value="1"/>
</dbReference>
<feature type="region of interest" description="Disordered" evidence="17">
    <location>
        <begin position="262"/>
        <end position="301"/>
    </location>
</feature>
<dbReference type="InterPro" id="IPR024643">
    <property type="entry name" value="Hist_deacetylase_Gln_rich_N"/>
</dbReference>
<sequence>MHSMISSVDVKSEVPMGLEPISPLDLRTDLRMMMPVVDPVVREKQLQQELLLIQQQQHIQKQLLIAEFQKQHENLTRQHQAQLQEHIKELLAIKQQQELLEKEQKLEQQRQEQEGERHRREQQLPPLRGKDRGRERAAASTEVKQKLQEFLLSKSATKDTPSNGKNHSVSRHPKLWYTAAHHTSLDQSSPPLSGTSPSYKYTLPGAQDAKDDFPLRKTASEPNLKVRSRLKQKVAERRSSPLLRRKDGNVVTSFKKRVFEVTESSVSSSSPGSGPSSPNNGPTGNVTENEGPVLPPTPHPEQLVPQQRILIHEDSMNLLSLYTSPSLPNITLGLPAVPSALNASNSFKEKQKSETQMLRQGVSLSGQYGSGLAASASHAHAAMEGKHNSSHQALLQHLLLKEQMRQQKLLVAGGVPLHPQSPLATKERISPGIRGTHKLPRHRPLNRTQSAPLPQSTLAQLVIQQQHQQFLEKQKQYQQQIHMNKPPLLESSHSRGLSVHQARLAAVAIDGLENHGLISGSHSSPAASVSPHPTADCPHQPASTTGIAYDPLMLKHQCICGNSTTHPEHAGRIQSIWSRLQETGLLNKCERIQGRKASLEEIQLVHSEHHCLLYGTSPLDGQKLDSRTLLGDDSRKFFSSLPCGGLGVDSDTIWNELHSSGAARMAVGCVIELASKVASGELKNGFAVVRPPGHHAEESAAMGFCFFNSVAITAKYLRDQLNISKILIVDLDVHHGNGTQQAFYADPSVLYISLHRYDEGNFFPGSGAPNEVGVGLGEGYNINIAWTGGLDPPMGDVEYLEAFRTVVMPVAKEFDPDMVLVSAGFDALEGHIPPLGGYKVTAKCFGHLTRQLMTLAGGRVALALEGGHDLTAICDASEACINALLGNELGPLEEDVLHQTLNANAATSLQRVTEIQSMSSVSFSSFARSGSLEFYWEL</sequence>
<feature type="domain" description="Histone deacetylase" evidence="18">
    <location>
        <begin position="566"/>
        <end position="884"/>
    </location>
</feature>
<dbReference type="Proteomes" id="UP000694386">
    <property type="component" value="Unplaced"/>
</dbReference>
<proteinExistence type="inferred from homology"/>
<feature type="region of interest" description="Disordered" evidence="17">
    <location>
        <begin position="104"/>
        <end position="143"/>
    </location>
</feature>
<keyword evidence="4 13" id="KW-0678">Repressor</keyword>
<evidence type="ECO:0000256" key="14">
    <source>
        <dbReference type="PIRSR" id="PIRSR037911-1"/>
    </source>
</evidence>
<feature type="region of interest" description="Disordered" evidence="17">
    <location>
        <begin position="183"/>
        <end position="243"/>
    </location>
</feature>
<comment type="similarity">
    <text evidence="2 13">Belongs to the histone deacetylase family. HD type 2 subfamily.</text>
</comment>
<organism evidence="20 21">
    <name type="scientific">Cricetulus griseus</name>
    <name type="common">Chinese hamster</name>
    <name type="synonym">Cricetulus barabensis griseus</name>
    <dbReference type="NCBI Taxonomy" id="10029"/>
    <lineage>
        <taxon>Eukaryota</taxon>
        <taxon>Metazoa</taxon>
        <taxon>Chordata</taxon>
        <taxon>Craniata</taxon>
        <taxon>Vertebrata</taxon>
        <taxon>Euteleostomi</taxon>
        <taxon>Mammalia</taxon>
        <taxon>Eutheria</taxon>
        <taxon>Euarchontoglires</taxon>
        <taxon>Glires</taxon>
        <taxon>Rodentia</taxon>
        <taxon>Myomorpha</taxon>
        <taxon>Muroidea</taxon>
        <taxon>Cricetidae</taxon>
        <taxon>Cricetinae</taxon>
        <taxon>Cricetulus</taxon>
    </lineage>
</organism>
<feature type="compositionally biased region" description="Basic residues" evidence="17">
    <location>
        <begin position="435"/>
        <end position="445"/>
    </location>
</feature>
<feature type="binding site" evidence="15">
    <location>
        <position position="643"/>
    </location>
    <ligand>
        <name>Zn(2+)</name>
        <dbReference type="ChEBI" id="CHEBI:29105"/>
    </ligand>
</feature>
<dbReference type="GO" id="GO:0000122">
    <property type="term" value="P:negative regulation of transcription by RNA polymerase II"/>
    <property type="evidence" value="ECO:0007669"/>
    <property type="project" value="InterPro"/>
</dbReference>
<keyword evidence="11" id="KW-0539">Nucleus</keyword>
<dbReference type="SUPFAM" id="SSF52768">
    <property type="entry name" value="Arginase/deacetylase"/>
    <property type="match status" value="1"/>
</dbReference>
<evidence type="ECO:0000259" key="18">
    <source>
        <dbReference type="Pfam" id="PF00850"/>
    </source>
</evidence>
<evidence type="ECO:0000256" key="7">
    <source>
        <dbReference type="ARBA" id="ARBA00022833"/>
    </source>
</evidence>
<evidence type="ECO:0000256" key="2">
    <source>
        <dbReference type="ARBA" id="ARBA00007738"/>
    </source>
</evidence>
<evidence type="ECO:0000256" key="10">
    <source>
        <dbReference type="ARBA" id="ARBA00023163"/>
    </source>
</evidence>
<evidence type="ECO:0000256" key="13">
    <source>
        <dbReference type="PIRNR" id="PIRNR037911"/>
    </source>
</evidence>
<feature type="active site" evidence="14">
    <location>
        <position position="695"/>
    </location>
</feature>
<feature type="compositionally biased region" description="Basic and acidic residues" evidence="17">
    <location>
        <begin position="233"/>
        <end position="243"/>
    </location>
</feature>
<dbReference type="Pfam" id="PF00850">
    <property type="entry name" value="Hist_deacetyl"/>
    <property type="match status" value="1"/>
</dbReference>
<feature type="binding site" evidence="15">
    <location>
        <position position="560"/>
    </location>
    <ligand>
        <name>Zn(2+)</name>
        <dbReference type="ChEBI" id="CHEBI:29105"/>
    </ligand>
</feature>
<feature type="binding site" evidence="15">
    <location>
        <position position="558"/>
    </location>
    <ligand>
        <name>Zn(2+)</name>
        <dbReference type="ChEBI" id="CHEBI:29105"/>
    </ligand>
</feature>
<dbReference type="GO" id="GO:0046872">
    <property type="term" value="F:metal ion binding"/>
    <property type="evidence" value="ECO:0007669"/>
    <property type="project" value="UniProtKB-KW"/>
</dbReference>
<feature type="region of interest" description="Disordered" evidence="17">
    <location>
        <begin position="421"/>
        <end position="447"/>
    </location>
</feature>
<evidence type="ECO:0000256" key="3">
    <source>
        <dbReference type="ARBA" id="ARBA00012111"/>
    </source>
</evidence>
<dbReference type="InterPro" id="IPR046949">
    <property type="entry name" value="HDAC4/5/7/9"/>
</dbReference>
<evidence type="ECO:0000256" key="11">
    <source>
        <dbReference type="ARBA" id="ARBA00023242"/>
    </source>
</evidence>
<evidence type="ECO:0000256" key="8">
    <source>
        <dbReference type="ARBA" id="ARBA00022853"/>
    </source>
</evidence>
<comment type="subcellular location">
    <subcellularLocation>
        <location evidence="1 13">Nucleus</location>
    </subcellularLocation>
</comment>
<feature type="compositionally biased region" description="Basic and acidic residues" evidence="17">
    <location>
        <begin position="208"/>
        <end position="219"/>
    </location>
</feature>
<feature type="compositionally biased region" description="Low complexity" evidence="17">
    <location>
        <begin position="262"/>
        <end position="284"/>
    </location>
</feature>
<dbReference type="GO" id="GO:0005634">
    <property type="term" value="C:nucleus"/>
    <property type="evidence" value="ECO:0007669"/>
    <property type="project" value="UniProtKB-SubCell"/>
</dbReference>
<feature type="domain" description="Histone deacetylase glutamine rich N-terminal" evidence="19">
    <location>
        <begin position="37"/>
        <end position="124"/>
    </location>
</feature>
<reference evidence="20" key="1">
    <citation type="submission" date="2025-08" db="UniProtKB">
        <authorList>
            <consortium name="Ensembl"/>
        </authorList>
    </citation>
    <scope>IDENTIFICATION</scope>
</reference>